<reference evidence="1 2" key="1">
    <citation type="journal article" date="2015" name="Proc. Natl. Acad. Sci. U.S.A.">
        <title>The resurrection genome of Boea hygrometrica: A blueprint for survival of dehydration.</title>
        <authorList>
            <person name="Xiao L."/>
            <person name="Yang G."/>
            <person name="Zhang L."/>
            <person name="Yang X."/>
            <person name="Zhao S."/>
            <person name="Ji Z."/>
            <person name="Zhou Q."/>
            <person name="Hu M."/>
            <person name="Wang Y."/>
            <person name="Chen M."/>
            <person name="Xu Y."/>
            <person name="Jin H."/>
            <person name="Xiao X."/>
            <person name="Hu G."/>
            <person name="Bao F."/>
            <person name="Hu Y."/>
            <person name="Wan P."/>
            <person name="Li L."/>
            <person name="Deng X."/>
            <person name="Kuang T."/>
            <person name="Xiang C."/>
            <person name="Zhu J.K."/>
            <person name="Oliver M.J."/>
            <person name="He Y."/>
        </authorList>
    </citation>
    <scope>NUCLEOTIDE SEQUENCE [LARGE SCALE GENOMIC DNA]</scope>
    <source>
        <strain evidence="2">cv. XS01</strain>
    </source>
</reference>
<name>A0A2Z7D191_9LAMI</name>
<keyword evidence="2" id="KW-1185">Reference proteome</keyword>
<protein>
    <submittedName>
        <fullName evidence="1">Uncharacterized protein</fullName>
    </submittedName>
</protein>
<proteinExistence type="predicted"/>
<organism evidence="1 2">
    <name type="scientific">Dorcoceras hygrometricum</name>
    <dbReference type="NCBI Taxonomy" id="472368"/>
    <lineage>
        <taxon>Eukaryota</taxon>
        <taxon>Viridiplantae</taxon>
        <taxon>Streptophyta</taxon>
        <taxon>Embryophyta</taxon>
        <taxon>Tracheophyta</taxon>
        <taxon>Spermatophyta</taxon>
        <taxon>Magnoliopsida</taxon>
        <taxon>eudicotyledons</taxon>
        <taxon>Gunneridae</taxon>
        <taxon>Pentapetalae</taxon>
        <taxon>asterids</taxon>
        <taxon>lamiids</taxon>
        <taxon>Lamiales</taxon>
        <taxon>Gesneriaceae</taxon>
        <taxon>Didymocarpoideae</taxon>
        <taxon>Trichosporeae</taxon>
        <taxon>Loxocarpinae</taxon>
        <taxon>Dorcoceras</taxon>
    </lineage>
</organism>
<dbReference type="Proteomes" id="UP000250235">
    <property type="component" value="Unassembled WGS sequence"/>
</dbReference>
<evidence type="ECO:0000313" key="2">
    <source>
        <dbReference type="Proteomes" id="UP000250235"/>
    </source>
</evidence>
<accession>A0A2Z7D191</accession>
<dbReference type="AlphaFoldDB" id="A0A2Z7D191"/>
<dbReference type="EMBL" id="KQ990538">
    <property type="protein sequence ID" value="KZV53113.1"/>
    <property type="molecule type" value="Genomic_DNA"/>
</dbReference>
<evidence type="ECO:0000313" key="1">
    <source>
        <dbReference type="EMBL" id="KZV53113.1"/>
    </source>
</evidence>
<sequence>MSFYGEILSFPITILDVPGLNQNSRDSCCGNRCTELSVYSLMLCAYTDYITCISDLNRIVPLYLVVMCCCFLPGSEGERRYRTLISLLGSVSHHAPSG</sequence>
<gene>
    <name evidence="1" type="ORF">F511_30413</name>
</gene>